<protein>
    <submittedName>
        <fullName evidence="8">Extracellular solute-binding protein</fullName>
    </submittedName>
</protein>
<dbReference type="EMBL" id="DWVS01000202">
    <property type="protein sequence ID" value="HJC87970.1"/>
    <property type="molecule type" value="Genomic_DNA"/>
</dbReference>
<dbReference type="Gene3D" id="3.40.190.10">
    <property type="entry name" value="Periplasmic binding protein-like II"/>
    <property type="match status" value="2"/>
</dbReference>
<evidence type="ECO:0000313" key="8">
    <source>
        <dbReference type="EMBL" id="HJC87970.1"/>
    </source>
</evidence>
<keyword evidence="1" id="KW-1003">Cell membrane</keyword>
<keyword evidence="5" id="KW-0449">Lipoprotein</keyword>
<sequence>MKKRIVSLLLTSVMTASMILSGCGGSTSTEAPAESQSEAAEVPASDSASEESVSTEAASEDSASAPAANHDEELTLEVYDVAANYQGLQTGWFGKILKDEFNLVLNIIAPQVSGDGEALYQTRTAAGNLGDIILLDNADMVECVDVGLVADISGDIQNYPNLMKYWEQIEMFNEGIGDGVWAIPTEMNTNGPTAYMSETAGTMPRLPWDFYTELGRPELNTLDDLLQVLADMQAAHPTNEAGDPAYGITMWKDWDSTSIENVNQLTKWYGQEVNGSVMIGYDNSITPLTDKEGAYYKMLKFFFQANQMGLIDPDSATQDWNSACDKMKTKRTYLVWNNWMQGFTNSPTIGEAGANYMGIPIADMQVFQTSDTYYGSGRCFAIGAQVSEENKLRILEFLDWLASPEGLMKQHIGNEGTIYTVNEDGTCTLTEDGYNRFTSEILIPEEEGGGNWTDGNNQINQWIVSGFEINPNTGETYSSDLWASYLEKNNTKTTQEYNEHFDCKNEVDYLEKNGMMSPVPSVNLILDIDTTDIGLIRSQCKTIVCDSSWQAVFAADEAEFEAIWDNMCTQLEGFGWQQLVEFDTAKYQPVIEARKAAM</sequence>
<evidence type="ECO:0000256" key="3">
    <source>
        <dbReference type="ARBA" id="ARBA00023136"/>
    </source>
</evidence>
<evidence type="ECO:0000256" key="2">
    <source>
        <dbReference type="ARBA" id="ARBA00022729"/>
    </source>
</evidence>
<comment type="caution">
    <text evidence="8">The sequence shown here is derived from an EMBL/GenBank/DDBJ whole genome shotgun (WGS) entry which is preliminary data.</text>
</comment>
<dbReference type="Pfam" id="PF01547">
    <property type="entry name" value="SBP_bac_1"/>
    <property type="match status" value="1"/>
</dbReference>
<keyword evidence="3" id="KW-0472">Membrane</keyword>
<dbReference type="InterPro" id="IPR006059">
    <property type="entry name" value="SBP"/>
</dbReference>
<keyword evidence="4" id="KW-0564">Palmitate</keyword>
<evidence type="ECO:0000256" key="7">
    <source>
        <dbReference type="SAM" id="SignalP"/>
    </source>
</evidence>
<dbReference type="PANTHER" id="PTHR43649:SF33">
    <property type="entry name" value="POLYGALACTURONAN_RHAMNOGALACTURONAN-BINDING PROTEIN YTCQ"/>
    <property type="match status" value="1"/>
</dbReference>
<feature type="signal peptide" evidence="7">
    <location>
        <begin position="1"/>
        <end position="22"/>
    </location>
</feature>
<accession>A0A9D2QJW1</accession>
<dbReference type="PROSITE" id="PS51257">
    <property type="entry name" value="PROKAR_LIPOPROTEIN"/>
    <property type="match status" value="1"/>
</dbReference>
<feature type="compositionally biased region" description="Low complexity" evidence="6">
    <location>
        <begin position="26"/>
        <end position="68"/>
    </location>
</feature>
<keyword evidence="2 7" id="KW-0732">Signal</keyword>
<organism evidence="8 9">
    <name type="scientific">Candidatus Eisenbergiella intestinigallinarum</name>
    <dbReference type="NCBI Taxonomy" id="2838549"/>
    <lineage>
        <taxon>Bacteria</taxon>
        <taxon>Bacillati</taxon>
        <taxon>Bacillota</taxon>
        <taxon>Clostridia</taxon>
        <taxon>Lachnospirales</taxon>
        <taxon>Lachnospiraceae</taxon>
        <taxon>Eisenbergiella</taxon>
    </lineage>
</organism>
<name>A0A9D2QJW1_9FIRM</name>
<reference evidence="8" key="1">
    <citation type="journal article" date="2021" name="PeerJ">
        <title>Extensive microbial diversity within the chicken gut microbiome revealed by metagenomics and culture.</title>
        <authorList>
            <person name="Gilroy R."/>
            <person name="Ravi A."/>
            <person name="Getino M."/>
            <person name="Pursley I."/>
            <person name="Horton D.L."/>
            <person name="Alikhan N.F."/>
            <person name="Baker D."/>
            <person name="Gharbi K."/>
            <person name="Hall N."/>
            <person name="Watson M."/>
            <person name="Adriaenssens E.M."/>
            <person name="Foster-Nyarko E."/>
            <person name="Jarju S."/>
            <person name="Secka A."/>
            <person name="Antonio M."/>
            <person name="Oren A."/>
            <person name="Chaudhuri R.R."/>
            <person name="La Ragione R."/>
            <person name="Hildebrand F."/>
            <person name="Pallen M.J."/>
        </authorList>
    </citation>
    <scope>NUCLEOTIDE SEQUENCE</scope>
    <source>
        <strain evidence="8">ChiBcec1-1630</strain>
    </source>
</reference>
<dbReference type="AlphaFoldDB" id="A0A9D2QJW1"/>
<dbReference type="Proteomes" id="UP000823922">
    <property type="component" value="Unassembled WGS sequence"/>
</dbReference>
<proteinExistence type="predicted"/>
<evidence type="ECO:0000256" key="5">
    <source>
        <dbReference type="ARBA" id="ARBA00023288"/>
    </source>
</evidence>
<evidence type="ECO:0000313" key="9">
    <source>
        <dbReference type="Proteomes" id="UP000823922"/>
    </source>
</evidence>
<evidence type="ECO:0000256" key="1">
    <source>
        <dbReference type="ARBA" id="ARBA00022475"/>
    </source>
</evidence>
<evidence type="ECO:0000256" key="4">
    <source>
        <dbReference type="ARBA" id="ARBA00023139"/>
    </source>
</evidence>
<reference evidence="8" key="2">
    <citation type="submission" date="2021-04" db="EMBL/GenBank/DDBJ databases">
        <authorList>
            <person name="Gilroy R."/>
        </authorList>
    </citation>
    <scope>NUCLEOTIDE SEQUENCE</scope>
    <source>
        <strain evidence="8">ChiBcec1-1630</strain>
    </source>
</reference>
<dbReference type="PANTHER" id="PTHR43649">
    <property type="entry name" value="ARABINOSE-BINDING PROTEIN-RELATED"/>
    <property type="match status" value="1"/>
</dbReference>
<feature type="chain" id="PRO_5039041329" evidence="7">
    <location>
        <begin position="23"/>
        <end position="598"/>
    </location>
</feature>
<dbReference type="InterPro" id="IPR050490">
    <property type="entry name" value="Bact_solute-bd_prot1"/>
</dbReference>
<dbReference type="SUPFAM" id="SSF53850">
    <property type="entry name" value="Periplasmic binding protein-like II"/>
    <property type="match status" value="1"/>
</dbReference>
<feature type="region of interest" description="Disordered" evidence="6">
    <location>
        <begin position="24"/>
        <end position="68"/>
    </location>
</feature>
<evidence type="ECO:0000256" key="6">
    <source>
        <dbReference type="SAM" id="MobiDB-lite"/>
    </source>
</evidence>
<gene>
    <name evidence="8" type="ORF">H9926_08155</name>
</gene>